<reference evidence="2 3" key="1">
    <citation type="submission" date="2014-01" db="EMBL/GenBank/DDBJ databases">
        <title>Development of a Comparative Genomic Fingerprinting Assay for High Resolution Genotyping of Arcobacter butzleri.</title>
        <authorList>
            <person name="Webb A.L."/>
            <person name="Inglis G.D."/>
            <person name="Kruczkiewicz P."/>
            <person name="Selinger L.B."/>
            <person name="Taboada E.N."/>
        </authorList>
    </citation>
    <scope>NUCLEOTIDE SEQUENCE [LARGE SCALE GENOMIC DNA]</scope>
    <source>
        <strain evidence="2 3">L348</strain>
    </source>
</reference>
<keyword evidence="1" id="KW-0812">Transmembrane</keyword>
<evidence type="ECO:0000313" key="2">
    <source>
        <dbReference type="EMBL" id="KLE01890.1"/>
    </source>
</evidence>
<protein>
    <submittedName>
        <fullName evidence="2">Uncharacterized protein</fullName>
    </submittedName>
</protein>
<name>A0A0G9K7W6_9BACT</name>
<keyword evidence="1" id="KW-1133">Transmembrane helix</keyword>
<proteinExistence type="predicted"/>
<dbReference type="Proteomes" id="UP000035514">
    <property type="component" value="Unassembled WGS sequence"/>
</dbReference>
<organism evidence="2 3">
    <name type="scientific">Aliarcobacter butzleri L348</name>
    <dbReference type="NCBI Taxonomy" id="1447256"/>
    <lineage>
        <taxon>Bacteria</taxon>
        <taxon>Pseudomonadati</taxon>
        <taxon>Campylobacterota</taxon>
        <taxon>Epsilonproteobacteria</taxon>
        <taxon>Campylobacterales</taxon>
        <taxon>Arcobacteraceae</taxon>
        <taxon>Aliarcobacter</taxon>
    </lineage>
</organism>
<dbReference type="AlphaFoldDB" id="A0A0G9K7W6"/>
<evidence type="ECO:0000313" key="3">
    <source>
        <dbReference type="Proteomes" id="UP000035514"/>
    </source>
</evidence>
<dbReference type="EMBL" id="JAIQ01000050">
    <property type="protein sequence ID" value="KLE01890.1"/>
    <property type="molecule type" value="Genomic_DNA"/>
</dbReference>
<feature type="transmembrane region" description="Helical" evidence="1">
    <location>
        <begin position="12"/>
        <end position="30"/>
    </location>
</feature>
<comment type="caution">
    <text evidence="2">The sequence shown here is derived from an EMBL/GenBank/DDBJ whole genome shotgun (WGS) entry which is preliminary data.</text>
</comment>
<accession>A0A0G9K7W6</accession>
<evidence type="ECO:0000256" key="1">
    <source>
        <dbReference type="SAM" id="Phobius"/>
    </source>
</evidence>
<dbReference type="PATRIC" id="fig|1447256.3.peg.364"/>
<sequence>MNLVKNKNFQKEVLCIGIFVVLTIALFEILKVAI</sequence>
<gene>
    <name evidence="2" type="ORF">AA20_01895</name>
</gene>
<keyword evidence="1" id="KW-0472">Membrane</keyword>